<dbReference type="InterPro" id="IPR039013">
    <property type="entry name" value="YgiF"/>
</dbReference>
<evidence type="ECO:0000313" key="3">
    <source>
        <dbReference type="EMBL" id="GGB35290.1"/>
    </source>
</evidence>
<feature type="domain" description="CHAD" evidence="2">
    <location>
        <begin position="218"/>
        <end position="479"/>
    </location>
</feature>
<evidence type="ECO:0000313" key="4">
    <source>
        <dbReference type="Proteomes" id="UP000646152"/>
    </source>
</evidence>
<comment type="caution">
    <text evidence="3">The sequence shown here is derived from an EMBL/GenBank/DDBJ whole genome shotgun (WGS) entry which is preliminary data.</text>
</comment>
<dbReference type="Pfam" id="PF05235">
    <property type="entry name" value="CHAD"/>
    <property type="match status" value="1"/>
</dbReference>
<organism evidence="3 4">
    <name type="scientific">Oceanisphaera marina</name>
    <dbReference type="NCBI Taxonomy" id="2017550"/>
    <lineage>
        <taxon>Bacteria</taxon>
        <taxon>Pseudomonadati</taxon>
        <taxon>Pseudomonadota</taxon>
        <taxon>Gammaproteobacteria</taxon>
        <taxon>Aeromonadales</taxon>
        <taxon>Aeromonadaceae</taxon>
        <taxon>Oceanisphaera</taxon>
    </lineage>
</organism>
<sequence length="510" mass="58343">MDTEIELKFLVSSDVGSRLPALLQSYNIRQHDQQHLANTYFDTADLALGSIKAGLRIRSQNGKMEQTVKLAGSQVGGLHQRPEHNVPLTVHSPDLFLFPEHIWPEQFNVNLVQQSLQPLFSTDFLRQRWLLTIEDTDIELALDSGEVQAGEQRETIHELELELVKGDVSQLFELADDLVKAGGLRLGAISKAQRGYRLAGFSAPPRLQMLEPLPLAATDNCEQTMMALLHKGLSHWQHHEEGWLAEPGDRLEWLMQLREGVSLVHQTLLLFGNQVSHHVNSGWIDDLLWLQQQLSWLDRAQMLAYLTADKGHYLRRLDCQKSVLGQLQAQQQQLPDEAQLEALFYSARYGRLMLGLTHWLYRQDWRAGLAASQTVQLAAPVGELARQRMEDSWHILRNSALGEPTLDGERYIQQKGKLRRNLMIGLCFSTLYPEADRIGFRMPWLDILRGIEDLDMLSPLQEVSEQLDATEAAELEQWLARKQQFLLEALEQSRTQALLMKPYWQSFTSR</sequence>
<dbReference type="PANTHER" id="PTHR39569">
    <property type="entry name" value="INORGANIC TRIPHOSPHATASE"/>
    <property type="match status" value="1"/>
</dbReference>
<dbReference type="Proteomes" id="UP000646152">
    <property type="component" value="Unassembled WGS sequence"/>
</dbReference>
<gene>
    <name evidence="3" type="ORF">GCM10011502_05460</name>
</gene>
<reference evidence="4" key="1">
    <citation type="journal article" date="2019" name="Int. J. Syst. Evol. Microbiol.">
        <title>The Global Catalogue of Microorganisms (GCM) 10K type strain sequencing project: providing services to taxonomists for standard genome sequencing and annotation.</title>
        <authorList>
            <consortium name="The Broad Institute Genomics Platform"/>
            <consortium name="The Broad Institute Genome Sequencing Center for Infectious Disease"/>
            <person name="Wu L."/>
            <person name="Ma J."/>
        </authorList>
    </citation>
    <scope>NUCLEOTIDE SEQUENCE [LARGE SCALE GENOMIC DNA]</scope>
    <source>
        <strain evidence="4">CGMCC 1.15923</strain>
    </source>
</reference>
<dbReference type="PROSITE" id="PS51708">
    <property type="entry name" value="CHAD"/>
    <property type="match status" value="1"/>
</dbReference>
<dbReference type="Gene3D" id="2.40.320.10">
    <property type="entry name" value="Hypothetical Protein Pfu-838710-001"/>
    <property type="match status" value="1"/>
</dbReference>
<keyword evidence="4" id="KW-1185">Reference proteome</keyword>
<accession>A0ABQ1IE47</accession>
<dbReference type="PANTHER" id="PTHR39569:SF1">
    <property type="entry name" value="INORGANIC TRIPHOSPHATASE"/>
    <property type="match status" value="1"/>
</dbReference>
<name>A0ABQ1IE47_9GAMM</name>
<dbReference type="EMBL" id="BMKE01000003">
    <property type="protein sequence ID" value="GGB35290.1"/>
    <property type="molecule type" value="Genomic_DNA"/>
</dbReference>
<dbReference type="RefSeq" id="WP_188628559.1">
    <property type="nucleotide sequence ID" value="NZ_BMKE01000003.1"/>
</dbReference>
<dbReference type="InterPro" id="IPR033469">
    <property type="entry name" value="CYTH-like_dom_sf"/>
</dbReference>
<dbReference type="InterPro" id="IPR023577">
    <property type="entry name" value="CYTH_domain"/>
</dbReference>
<dbReference type="SMART" id="SM01118">
    <property type="entry name" value="CYTH"/>
    <property type="match status" value="1"/>
</dbReference>
<evidence type="ECO:0000259" key="2">
    <source>
        <dbReference type="PROSITE" id="PS51708"/>
    </source>
</evidence>
<dbReference type="InterPro" id="IPR007899">
    <property type="entry name" value="CHAD_dom"/>
</dbReference>
<dbReference type="CDD" id="cd07756">
    <property type="entry name" value="CYTH-like_Pase_CHAD"/>
    <property type="match status" value="1"/>
</dbReference>
<dbReference type="PROSITE" id="PS51707">
    <property type="entry name" value="CYTH"/>
    <property type="match status" value="1"/>
</dbReference>
<feature type="domain" description="CYTH" evidence="1">
    <location>
        <begin position="2"/>
        <end position="202"/>
    </location>
</feature>
<dbReference type="SUPFAM" id="SSF55154">
    <property type="entry name" value="CYTH-like phosphatases"/>
    <property type="match status" value="1"/>
</dbReference>
<proteinExistence type="predicted"/>
<evidence type="ECO:0000259" key="1">
    <source>
        <dbReference type="PROSITE" id="PS51707"/>
    </source>
</evidence>
<dbReference type="Pfam" id="PF01928">
    <property type="entry name" value="CYTH"/>
    <property type="match status" value="1"/>
</dbReference>
<protein>
    <submittedName>
        <fullName evidence="3">Inorganic triphosphatase</fullName>
    </submittedName>
</protein>